<dbReference type="InterPro" id="IPR027417">
    <property type="entry name" value="P-loop_NTPase"/>
</dbReference>
<feature type="domain" description="ABC transporter" evidence="4">
    <location>
        <begin position="3"/>
        <end position="222"/>
    </location>
</feature>
<evidence type="ECO:0000259" key="4">
    <source>
        <dbReference type="PROSITE" id="PS50893"/>
    </source>
</evidence>
<dbReference type="SUPFAM" id="SSF52540">
    <property type="entry name" value="P-loop containing nucleoside triphosphate hydrolases"/>
    <property type="match status" value="2"/>
</dbReference>
<sequence>MSLITARLLGMALGAPLFSNLDLVVQKGDRIGLVAANGRGKSTLMGCLAGLVDPTEGAIQNARGVRIALMQQDLGAEDLAHSVRAALTDSLPAETRDWDAWRVDVALDALDFPADLRDRPLATLSGGWQRIALLARAALDEPDVLLLDEPTNHLDLERIGIVERWIAALPKETAVVVASHDRAFLDAVTWRTLFLRTTGSADFALPYSRARDSLDVEDQAAARRHEMDLREAAQLRRQAAKLNNIGVNSGSDLLTVKTRQLKARAERIETAAKPAFREESAGRIRLAERGATARTLLAIDTLTVTTPDGRKLFTTGRLWVQPGDRVMLLGANGSGKSQLMDRLAHALRGADVSGIRAGPSVITGHVDQALSHIDGGETLQSAIGSRFPLGEQRIRTLLAGAGFAVERLARPVATLSGGQRARLAMLILRLQQPNFYLLDEPTNHLDIEGQEALEGELTGGEAAAIIVSHDRRFVETVGNRFWRIQRGRLIEEDGPAEFFAEAMRG</sequence>
<keyword evidence="1" id="KW-0677">Repeat</keyword>
<dbReference type="CDD" id="cd03221">
    <property type="entry name" value="ABCF_EF-3"/>
    <property type="match status" value="2"/>
</dbReference>
<dbReference type="PANTHER" id="PTHR19211">
    <property type="entry name" value="ATP-BINDING TRANSPORT PROTEIN-RELATED"/>
    <property type="match status" value="1"/>
</dbReference>
<dbReference type="SMART" id="SM00382">
    <property type="entry name" value="AAA"/>
    <property type="match status" value="2"/>
</dbReference>
<dbReference type="GO" id="GO:0016887">
    <property type="term" value="F:ATP hydrolysis activity"/>
    <property type="evidence" value="ECO:0007669"/>
    <property type="project" value="InterPro"/>
</dbReference>
<evidence type="ECO:0000256" key="3">
    <source>
        <dbReference type="ARBA" id="ARBA00022840"/>
    </source>
</evidence>
<dbReference type="EMBL" id="FQUP01000002">
    <property type="protein sequence ID" value="SHF58134.1"/>
    <property type="molecule type" value="Genomic_DNA"/>
</dbReference>
<dbReference type="OrthoDB" id="9808609at2"/>
<organism evidence="5 6">
    <name type="scientific">Kaistia soli DSM 19436</name>
    <dbReference type="NCBI Taxonomy" id="1122133"/>
    <lineage>
        <taxon>Bacteria</taxon>
        <taxon>Pseudomonadati</taxon>
        <taxon>Pseudomonadota</taxon>
        <taxon>Alphaproteobacteria</taxon>
        <taxon>Hyphomicrobiales</taxon>
        <taxon>Kaistiaceae</taxon>
        <taxon>Kaistia</taxon>
    </lineage>
</organism>
<gene>
    <name evidence="5" type="ORF">SAMN02745157_2461</name>
</gene>
<feature type="domain" description="ABC transporter" evidence="4">
    <location>
        <begin position="297"/>
        <end position="505"/>
    </location>
</feature>
<evidence type="ECO:0000256" key="2">
    <source>
        <dbReference type="ARBA" id="ARBA00022741"/>
    </source>
</evidence>
<dbReference type="RefSeq" id="WP_073053147.1">
    <property type="nucleotide sequence ID" value="NZ_FQUP01000002.1"/>
</dbReference>
<dbReference type="PROSITE" id="PS50893">
    <property type="entry name" value="ABC_TRANSPORTER_2"/>
    <property type="match status" value="2"/>
</dbReference>
<dbReference type="AlphaFoldDB" id="A0A1M5CTS7"/>
<dbReference type="GO" id="GO:0005524">
    <property type="term" value="F:ATP binding"/>
    <property type="evidence" value="ECO:0007669"/>
    <property type="project" value="UniProtKB-KW"/>
</dbReference>
<dbReference type="Pfam" id="PF00005">
    <property type="entry name" value="ABC_tran"/>
    <property type="match status" value="2"/>
</dbReference>
<dbReference type="Proteomes" id="UP000184485">
    <property type="component" value="Unassembled WGS sequence"/>
</dbReference>
<evidence type="ECO:0000313" key="6">
    <source>
        <dbReference type="Proteomes" id="UP000184485"/>
    </source>
</evidence>
<proteinExistence type="predicted"/>
<dbReference type="InterPro" id="IPR003439">
    <property type="entry name" value="ABC_transporter-like_ATP-bd"/>
</dbReference>
<evidence type="ECO:0000313" key="5">
    <source>
        <dbReference type="EMBL" id="SHF58134.1"/>
    </source>
</evidence>
<dbReference type="STRING" id="1122133.SAMN02745157_2461"/>
<protein>
    <submittedName>
        <fullName evidence="5">ATPase components of ABC transporters with duplicated ATPase domains</fullName>
    </submittedName>
</protein>
<accession>A0A1M5CTS7</accession>
<keyword evidence="6" id="KW-1185">Reference proteome</keyword>
<reference evidence="5 6" key="1">
    <citation type="submission" date="2016-11" db="EMBL/GenBank/DDBJ databases">
        <authorList>
            <person name="Jaros S."/>
            <person name="Januszkiewicz K."/>
            <person name="Wedrychowicz H."/>
        </authorList>
    </citation>
    <scope>NUCLEOTIDE SEQUENCE [LARGE SCALE GENOMIC DNA]</scope>
    <source>
        <strain evidence="5 6">DSM 19436</strain>
    </source>
</reference>
<dbReference type="PANTHER" id="PTHR19211:SF14">
    <property type="entry name" value="ATP-BINDING CASSETTE SUB-FAMILY F MEMBER 1"/>
    <property type="match status" value="1"/>
</dbReference>
<dbReference type="InterPro" id="IPR050611">
    <property type="entry name" value="ABCF"/>
</dbReference>
<dbReference type="Gene3D" id="3.40.50.300">
    <property type="entry name" value="P-loop containing nucleotide triphosphate hydrolases"/>
    <property type="match status" value="2"/>
</dbReference>
<keyword evidence="3" id="KW-0067">ATP-binding</keyword>
<keyword evidence="2" id="KW-0547">Nucleotide-binding</keyword>
<name>A0A1M5CTS7_9HYPH</name>
<evidence type="ECO:0000256" key="1">
    <source>
        <dbReference type="ARBA" id="ARBA00022737"/>
    </source>
</evidence>
<dbReference type="InterPro" id="IPR003593">
    <property type="entry name" value="AAA+_ATPase"/>
</dbReference>